<dbReference type="InterPro" id="IPR027417">
    <property type="entry name" value="P-loop_NTPase"/>
</dbReference>
<gene>
    <name evidence="1" type="ORF">M3D15_08360</name>
</gene>
<proteinExistence type="predicted"/>
<name>A0ABT2HYE0_9MICO</name>
<dbReference type="EMBL" id="JALXSQ010000037">
    <property type="protein sequence ID" value="MCT2043341.1"/>
    <property type="molecule type" value="Genomic_DNA"/>
</dbReference>
<evidence type="ECO:0000313" key="2">
    <source>
        <dbReference type="Proteomes" id="UP001525379"/>
    </source>
</evidence>
<protein>
    <submittedName>
        <fullName evidence="1">ATP/GTP-binding protein</fullName>
    </submittedName>
</protein>
<sequence>MGRGKTLEQHIAVFGESGSGKTVLMTSWYGVARDIQTASDPLYKVKADNFDLGTKLFQSYLGMKEDSKAPPADRFKATDYSFLVEPRQADSPRATKNREFDNLRLVWHDYPGEWFESAPHTATEQERRIETFQAFLTSNVALLLIDAQKLLANAGQEERYLKSLFDNFERSLEDLEAALTKRGKLSRFPRVWVLGLSKADLIPDLDVCGFRDMLIKKAGREISALRSTIGRLINEPEALAFGEDFVLLSSARFTADAIDVATRKGVDLVLPMAEILPLTRLFDMLRARIMSPEMLA</sequence>
<dbReference type="Gene3D" id="3.40.50.300">
    <property type="entry name" value="P-loop containing nucleotide triphosphate hydrolases"/>
    <property type="match status" value="1"/>
</dbReference>
<keyword evidence="2" id="KW-1185">Reference proteome</keyword>
<dbReference type="SUPFAM" id="SSF52540">
    <property type="entry name" value="P-loop containing nucleoside triphosphate hydrolases"/>
    <property type="match status" value="1"/>
</dbReference>
<organism evidence="1 2">
    <name type="scientific">Pseudoclavibacter albus</name>
    <dbReference type="NCBI Taxonomy" id="272241"/>
    <lineage>
        <taxon>Bacteria</taxon>
        <taxon>Bacillati</taxon>
        <taxon>Actinomycetota</taxon>
        <taxon>Actinomycetes</taxon>
        <taxon>Micrococcales</taxon>
        <taxon>Microbacteriaceae</taxon>
        <taxon>Pseudoclavibacter</taxon>
    </lineage>
</organism>
<evidence type="ECO:0000313" key="1">
    <source>
        <dbReference type="EMBL" id="MCT2043341.1"/>
    </source>
</evidence>
<comment type="caution">
    <text evidence="1">The sequence shown here is derived from an EMBL/GenBank/DDBJ whole genome shotgun (WGS) entry which is preliminary data.</text>
</comment>
<dbReference type="RefSeq" id="WP_260104537.1">
    <property type="nucleotide sequence ID" value="NZ_JALXSQ010000037.1"/>
</dbReference>
<dbReference type="Proteomes" id="UP001525379">
    <property type="component" value="Unassembled WGS sequence"/>
</dbReference>
<reference evidence="1 2" key="1">
    <citation type="submission" date="2022-04" db="EMBL/GenBank/DDBJ databases">
        <title>Human microbiome associated bacterial genomes.</title>
        <authorList>
            <person name="Sandstrom S."/>
            <person name="Salamzade R."/>
            <person name="Kalan L.R."/>
        </authorList>
    </citation>
    <scope>NUCLEOTIDE SEQUENCE [LARGE SCALE GENOMIC DNA]</scope>
    <source>
        <strain evidence="2">p3-SID1799</strain>
    </source>
</reference>
<accession>A0ABT2HYE0</accession>